<dbReference type="EMBL" id="FOEV01000028">
    <property type="protein sequence ID" value="SER49031.1"/>
    <property type="molecule type" value="Genomic_DNA"/>
</dbReference>
<dbReference type="Proteomes" id="UP000183210">
    <property type="component" value="Unassembled WGS sequence"/>
</dbReference>
<dbReference type="AlphaFoldDB" id="A0A9X8MHR5"/>
<dbReference type="GeneID" id="300269780"/>
<evidence type="ECO:0000313" key="1">
    <source>
        <dbReference type="EMBL" id="SER49031.1"/>
    </source>
</evidence>
<proteinExistence type="predicted"/>
<accession>A0A9X8MHR5</accession>
<reference evidence="1 2" key="1">
    <citation type="submission" date="2016-10" db="EMBL/GenBank/DDBJ databases">
        <authorList>
            <person name="Varghese N."/>
            <person name="Submissions S."/>
        </authorList>
    </citation>
    <scope>NUCLEOTIDE SEQUENCE [LARGE SCALE GENOMIC DNA]</scope>
    <source>
        <strain evidence="1 2">LMG 21974</strain>
    </source>
</reference>
<organism evidence="1 2">
    <name type="scientific">Pseudomonas lutea</name>
    <dbReference type="NCBI Taxonomy" id="243924"/>
    <lineage>
        <taxon>Bacteria</taxon>
        <taxon>Pseudomonadati</taxon>
        <taxon>Pseudomonadota</taxon>
        <taxon>Gammaproteobacteria</taxon>
        <taxon>Pseudomonadales</taxon>
        <taxon>Pseudomonadaceae</taxon>
        <taxon>Pseudomonas</taxon>
    </lineage>
</organism>
<sequence>MPVNAAVLADKQLSKLQQLPPSYWTPGEPEKTDGFVWLTLERRYWKSIERWTVLGLYDKGSWYELIDLDDGSGEPEIDQIDDRILSWASVDRTMSVAALLLNEPSPDLSKPEPLTYID</sequence>
<name>A0A9X8MHR5_9PSED</name>
<comment type="caution">
    <text evidence="1">The sequence shown here is derived from an EMBL/GenBank/DDBJ whole genome shotgun (WGS) entry which is preliminary data.</text>
</comment>
<gene>
    <name evidence="1" type="ORF">SAMN05216409_1288</name>
</gene>
<dbReference type="RefSeq" id="WP_074830467.1">
    <property type="nucleotide sequence ID" value="NZ_FOEV01000028.1"/>
</dbReference>
<protein>
    <submittedName>
        <fullName evidence="1">Uncharacterized protein</fullName>
    </submittedName>
</protein>
<evidence type="ECO:0000313" key="2">
    <source>
        <dbReference type="Proteomes" id="UP000183210"/>
    </source>
</evidence>